<protein>
    <submittedName>
        <fullName evidence="1">Uncharacterized protein</fullName>
    </submittedName>
</protein>
<dbReference type="Proteomes" id="UP000005239">
    <property type="component" value="Unassembled WGS sequence"/>
</dbReference>
<organism evidence="1 2">
    <name type="scientific">Pristionchus pacificus</name>
    <name type="common">Parasitic nematode worm</name>
    <dbReference type="NCBI Taxonomy" id="54126"/>
    <lineage>
        <taxon>Eukaryota</taxon>
        <taxon>Metazoa</taxon>
        <taxon>Ecdysozoa</taxon>
        <taxon>Nematoda</taxon>
        <taxon>Chromadorea</taxon>
        <taxon>Rhabditida</taxon>
        <taxon>Rhabditina</taxon>
        <taxon>Diplogasteromorpha</taxon>
        <taxon>Diplogasteroidea</taxon>
        <taxon>Neodiplogasteridae</taxon>
        <taxon>Pristionchus</taxon>
    </lineage>
</organism>
<proteinExistence type="predicted"/>
<accession>A0A2A6CQ57</accession>
<evidence type="ECO:0000313" key="2">
    <source>
        <dbReference type="Proteomes" id="UP000005239"/>
    </source>
</evidence>
<keyword evidence="2" id="KW-1185">Reference proteome</keyword>
<reference evidence="2" key="1">
    <citation type="journal article" date="2008" name="Nat. Genet.">
        <title>The Pristionchus pacificus genome provides a unique perspective on nematode lifestyle and parasitism.</title>
        <authorList>
            <person name="Dieterich C."/>
            <person name="Clifton S.W."/>
            <person name="Schuster L.N."/>
            <person name="Chinwalla A."/>
            <person name="Delehaunty K."/>
            <person name="Dinkelacker I."/>
            <person name="Fulton L."/>
            <person name="Fulton R."/>
            <person name="Godfrey J."/>
            <person name="Minx P."/>
            <person name="Mitreva M."/>
            <person name="Roeseler W."/>
            <person name="Tian H."/>
            <person name="Witte H."/>
            <person name="Yang S.P."/>
            <person name="Wilson R.K."/>
            <person name="Sommer R.J."/>
        </authorList>
    </citation>
    <scope>NUCLEOTIDE SEQUENCE [LARGE SCALE GENOMIC DNA]</scope>
    <source>
        <strain evidence="2">PS312</strain>
    </source>
</reference>
<accession>A0A8R1U9Q5</accession>
<evidence type="ECO:0000313" key="1">
    <source>
        <dbReference type="EnsemblMetazoa" id="PPA10804.1"/>
    </source>
</evidence>
<gene>
    <name evidence="1" type="primary">WBGene00100358</name>
</gene>
<dbReference type="EnsemblMetazoa" id="PPA10804.1">
    <property type="protein sequence ID" value="PPA10804.1"/>
    <property type="gene ID" value="WBGene00100358"/>
</dbReference>
<reference evidence="1" key="2">
    <citation type="submission" date="2022-06" db="UniProtKB">
        <authorList>
            <consortium name="EnsemblMetazoa"/>
        </authorList>
    </citation>
    <scope>IDENTIFICATION</scope>
    <source>
        <strain evidence="1">PS312</strain>
    </source>
</reference>
<dbReference type="AlphaFoldDB" id="A0A2A6CQ57"/>
<name>A0A2A6CQ57_PRIPA</name>
<sequence>MKFFFLCSLLLPFVLSTTSFGSISAVVTSEDVWSGKATTTMMPGSNYRIYAVYSSSAPSNVYASNVVITGADNTQFTVASLSRAKGSTVYFLDETIILTAPISISDNNAAPGTGIPPRVSFSVYIVSVNVPVAPVISTQLVNGVVDCSLAKLNAPSCTVLSAEMNMLLSGIDTSKIDSIDVKNAGFDSVTDDFNVMTVTKQAVGSSIMISGPIATLYNSGVTSANFGFSVSRDGGYTGSLTPGASTTLLSNGFLSVGEAYSMTINQKTLTRNYDFGSEIQVTFNPIVGNYYPNQGDSVKFSCVKATEGTVVYDCGENAGSVVNDRCKAIILNVVVGTKTIEGTRFKVEIETTTFFGSISAVVTSEDVWSGKATTTTLIAGWKYRVYAVYSCSAPSNAYASNVLITGADNTKYTVASLSKAKGNTVYFLDETIILTAPITISDNNPSSGSGAPPRVSFSVYIVSATYPVAPVVSAQLVNGVVDCSLAKLNAPSCTVLSAEMNMLLSGIDTSRVEYIDIKNAGFDSVTDDYNVMNLEKRAVGSSIMFSGPIATLHNPGVASASFGFSVTRDGGYSGSLTPGASITLLSNGFLEVGEAYSMPINKNTLMRKYDFGIEISVGFHPVVGNYYPDQGDSVKFSCTKATGGTVVYDCGENAGSVVYDRCKAIILNVVVGTRTIEGTRFMVQVETSV</sequence>